<evidence type="ECO:0000313" key="3">
    <source>
        <dbReference type="EMBL" id="MBB5031904.1"/>
    </source>
</evidence>
<feature type="transmembrane region" description="Helical" evidence="1">
    <location>
        <begin position="182"/>
        <end position="204"/>
    </location>
</feature>
<feature type="transmembrane region" description="Helical" evidence="1">
    <location>
        <begin position="54"/>
        <end position="76"/>
    </location>
</feature>
<comment type="caution">
    <text evidence="3">The sequence shown here is derived from an EMBL/GenBank/DDBJ whole genome shotgun (WGS) entry which is preliminary data.</text>
</comment>
<feature type="domain" description="Sulfatase N-terminal" evidence="2">
    <location>
        <begin position="221"/>
        <end position="570"/>
    </location>
</feature>
<evidence type="ECO:0000313" key="4">
    <source>
        <dbReference type="Proteomes" id="UP000590740"/>
    </source>
</evidence>
<dbReference type="Gene3D" id="3.40.720.10">
    <property type="entry name" value="Alkaline Phosphatase, subunit A"/>
    <property type="match status" value="1"/>
</dbReference>
<feature type="transmembrane region" description="Helical" evidence="1">
    <location>
        <begin position="151"/>
        <end position="170"/>
    </location>
</feature>
<dbReference type="SUPFAM" id="SSF53649">
    <property type="entry name" value="Alkaline phosphatase-like"/>
    <property type="match status" value="1"/>
</dbReference>
<keyword evidence="4" id="KW-1185">Reference proteome</keyword>
<gene>
    <name evidence="3" type="ORF">HNQ65_001472</name>
</gene>
<dbReference type="CDD" id="cd16148">
    <property type="entry name" value="sulfatase_like"/>
    <property type="match status" value="1"/>
</dbReference>
<feature type="transmembrane region" description="Helical" evidence="1">
    <location>
        <begin position="97"/>
        <end position="118"/>
    </location>
</feature>
<sequence>MPTTNLTRRHTLKTVVLTVTGTLLAWYLSALLSFAGNSYGFNNRFSEVALQHHWWYLVWSNLVVLKGYLLVAAGYVALIYPLVRLWGRVRPATRRGVVWRTLLFAGLLYGFFIFRLMLEKPYFGDYSYLLGWYDALGRVCGTRVQDAVHALISQVFPVAAVVVAALFYLFELRRWFARTARPLLFSFGAVAGILALLAVSGYGVSRAPDAEELAGGRKRPKNIVILGSDSLRGDHLSCNGYARQTSPNIDRIAAKGVNFERCLTPIASTLESLASMFSSQYPHTHGVRHMFPNRAMVNRANREAPSLGAELQRLGYDTTVIGDWCACSFNELPMGFKNIIVSDFDNFRVYMSEVVFLHHQILPLFFDNRVGHMLFPKLKSFANYMTPEVVTDQVIGRIRQRAEDRKPFLLFGYYSCTHLPYKTPTHYAKLWTDPKYDGPHKHELALNVDQFIGGTDINEKWSKLPREEVEQITALYDGCVRMFDDSVGRVVAELEKQGLMDDTIILITGDHGDDLFEPNCTFGHGTTFNGGDQANRVPAILHVPGLKQPQRHTQLTRTLDFAPTLLDLVGAPPQPRFEGTSLAPLIRDEKQSLDLAYFGETSYLFFRRTIPGEEPLFIPPMDETTFIDPDFDFHFVLKDKFQDAVLKTKEHCVRTERFKYIRTPGVHHSIERLFDVRADPHCEHDVKLRYPEVKARLSAAMDQWLTTHKQSTTAEIYGILGEDTLQPVAP</sequence>
<name>A0A7W7Y972_9BACT</name>
<keyword evidence="1" id="KW-1133">Transmembrane helix</keyword>
<dbReference type="RefSeq" id="WP_184338833.1">
    <property type="nucleotide sequence ID" value="NZ_JACHIG010000002.1"/>
</dbReference>
<organism evidence="3 4">
    <name type="scientific">Prosthecobacter vanneervenii</name>
    <dbReference type="NCBI Taxonomy" id="48466"/>
    <lineage>
        <taxon>Bacteria</taxon>
        <taxon>Pseudomonadati</taxon>
        <taxon>Verrucomicrobiota</taxon>
        <taxon>Verrucomicrobiia</taxon>
        <taxon>Verrucomicrobiales</taxon>
        <taxon>Verrucomicrobiaceae</taxon>
        <taxon>Prosthecobacter</taxon>
    </lineage>
</organism>
<keyword evidence="1" id="KW-0472">Membrane</keyword>
<proteinExistence type="predicted"/>
<dbReference type="InterPro" id="IPR052701">
    <property type="entry name" value="GAG_Ulvan_Degrading_Sulfatases"/>
</dbReference>
<dbReference type="Pfam" id="PF00884">
    <property type="entry name" value="Sulfatase"/>
    <property type="match status" value="1"/>
</dbReference>
<dbReference type="AlphaFoldDB" id="A0A7W7Y972"/>
<dbReference type="PANTHER" id="PTHR43751:SF3">
    <property type="entry name" value="SULFATASE N-TERMINAL DOMAIN-CONTAINING PROTEIN"/>
    <property type="match status" value="1"/>
</dbReference>
<protein>
    <submittedName>
        <fullName evidence="3">Arylsulfatase A-like enzyme</fullName>
    </submittedName>
</protein>
<evidence type="ECO:0000256" key="1">
    <source>
        <dbReference type="SAM" id="Phobius"/>
    </source>
</evidence>
<dbReference type="InterPro" id="IPR017850">
    <property type="entry name" value="Alkaline_phosphatase_core_sf"/>
</dbReference>
<dbReference type="InterPro" id="IPR000917">
    <property type="entry name" value="Sulfatase_N"/>
</dbReference>
<evidence type="ECO:0000259" key="2">
    <source>
        <dbReference type="Pfam" id="PF00884"/>
    </source>
</evidence>
<accession>A0A7W7Y972</accession>
<reference evidence="3 4" key="1">
    <citation type="submission" date="2020-08" db="EMBL/GenBank/DDBJ databases">
        <title>Genomic Encyclopedia of Type Strains, Phase IV (KMG-IV): sequencing the most valuable type-strain genomes for metagenomic binning, comparative biology and taxonomic classification.</title>
        <authorList>
            <person name="Goeker M."/>
        </authorList>
    </citation>
    <scope>NUCLEOTIDE SEQUENCE [LARGE SCALE GENOMIC DNA]</scope>
    <source>
        <strain evidence="3 4">DSM 12252</strain>
    </source>
</reference>
<keyword evidence="1" id="KW-0812">Transmembrane</keyword>
<dbReference type="PANTHER" id="PTHR43751">
    <property type="entry name" value="SULFATASE"/>
    <property type="match status" value="1"/>
</dbReference>
<dbReference type="Proteomes" id="UP000590740">
    <property type="component" value="Unassembled WGS sequence"/>
</dbReference>
<dbReference type="EMBL" id="JACHIG010000002">
    <property type="protein sequence ID" value="MBB5031904.1"/>
    <property type="molecule type" value="Genomic_DNA"/>
</dbReference>
<feature type="transmembrane region" description="Helical" evidence="1">
    <location>
        <begin position="12"/>
        <end position="34"/>
    </location>
</feature>